<dbReference type="Proteomes" id="UP000476411">
    <property type="component" value="Chromosome"/>
</dbReference>
<keyword evidence="1" id="KW-1133">Transmembrane helix</keyword>
<evidence type="ECO:0000313" key="3">
    <source>
        <dbReference type="Proteomes" id="UP000476411"/>
    </source>
</evidence>
<evidence type="ECO:0008006" key="4">
    <source>
        <dbReference type="Google" id="ProtNLM"/>
    </source>
</evidence>
<accession>A0A6B9ZN96</accession>
<gene>
    <name evidence="2" type="ORF">GWR21_25755</name>
</gene>
<protein>
    <recommendedName>
        <fullName evidence="4">HlyD family secretion protein</fullName>
    </recommendedName>
</protein>
<keyword evidence="3" id="KW-1185">Reference proteome</keyword>
<reference evidence="2 3" key="1">
    <citation type="submission" date="2020-01" db="EMBL/GenBank/DDBJ databases">
        <title>Complete genome sequence of Chitinophaga sp. H33E-04 isolated from quinoa roots.</title>
        <authorList>
            <person name="Weon H.-Y."/>
            <person name="Lee S.A."/>
        </authorList>
    </citation>
    <scope>NUCLEOTIDE SEQUENCE [LARGE SCALE GENOMIC DNA]</scope>
    <source>
        <strain evidence="2 3">H33E-04</strain>
    </source>
</reference>
<dbReference type="KEGG" id="chih:GWR21_25755"/>
<name>A0A6B9ZN96_9BACT</name>
<dbReference type="EMBL" id="CP048113">
    <property type="protein sequence ID" value="QHS62864.1"/>
    <property type="molecule type" value="Genomic_DNA"/>
</dbReference>
<feature type="transmembrane region" description="Helical" evidence="1">
    <location>
        <begin position="31"/>
        <end position="52"/>
    </location>
</feature>
<sequence length="247" mass="27357">MAIEMMEENIEIKDGASYEVLDRTPKWLMRWGVMSVCLTLFVLLGLVAIVPYHRRVNVPVRISGRSPGWVVAPVTGKVVSNRLKGREQVSNGDTILVLSVPEQAGYTYITAAETGYIYYVNNALFDITNVVKNDTLLKILPVLNDQDSLIALGIADEKMYKLLATVDKRPEVKLSTPDGKNIIIKTGTLHLSEIPNAINGHVLTIGVNGNDLKQLSPNGRIYQGMESKATITIKSGSMLRYMLNREK</sequence>
<proteinExistence type="predicted"/>
<dbReference type="AlphaFoldDB" id="A0A6B9ZN96"/>
<dbReference type="RefSeq" id="WP_162334588.1">
    <property type="nucleotide sequence ID" value="NZ_CP048113.1"/>
</dbReference>
<organism evidence="2 3">
    <name type="scientific">Chitinophaga agri</name>
    <dbReference type="NCBI Taxonomy" id="2703787"/>
    <lineage>
        <taxon>Bacteria</taxon>
        <taxon>Pseudomonadati</taxon>
        <taxon>Bacteroidota</taxon>
        <taxon>Chitinophagia</taxon>
        <taxon>Chitinophagales</taxon>
        <taxon>Chitinophagaceae</taxon>
        <taxon>Chitinophaga</taxon>
    </lineage>
</organism>
<evidence type="ECO:0000313" key="2">
    <source>
        <dbReference type="EMBL" id="QHS62864.1"/>
    </source>
</evidence>
<keyword evidence="1" id="KW-0812">Transmembrane</keyword>
<keyword evidence="1" id="KW-0472">Membrane</keyword>
<evidence type="ECO:0000256" key="1">
    <source>
        <dbReference type="SAM" id="Phobius"/>
    </source>
</evidence>